<dbReference type="InterPro" id="IPR044492">
    <property type="entry name" value="P_typ_ATPase_HD_dom"/>
</dbReference>
<feature type="transmembrane region" description="Helical" evidence="10">
    <location>
        <begin position="1482"/>
        <end position="1500"/>
    </location>
</feature>
<keyword evidence="7 10" id="KW-0472">Membrane</keyword>
<dbReference type="GO" id="GO:0005886">
    <property type="term" value="C:plasma membrane"/>
    <property type="evidence" value="ECO:0007669"/>
    <property type="project" value="UniProtKB-SubCell"/>
</dbReference>
<dbReference type="GO" id="GO:0005524">
    <property type="term" value="F:ATP binding"/>
    <property type="evidence" value="ECO:0007669"/>
    <property type="project" value="UniProtKB-KW"/>
</dbReference>
<evidence type="ECO:0000256" key="9">
    <source>
        <dbReference type="SAM" id="MobiDB-lite"/>
    </source>
</evidence>
<dbReference type="InterPro" id="IPR023298">
    <property type="entry name" value="ATPase_P-typ_TM_dom_sf"/>
</dbReference>
<dbReference type="PANTHER" id="PTHR42861">
    <property type="entry name" value="CALCIUM-TRANSPORTING ATPASE"/>
    <property type="match status" value="1"/>
</dbReference>
<dbReference type="InterPro" id="IPR001757">
    <property type="entry name" value="P_typ_ATPase"/>
</dbReference>
<dbReference type="InterPro" id="IPR018303">
    <property type="entry name" value="ATPase_P-typ_P_site"/>
</dbReference>
<keyword evidence="5" id="KW-1278">Translocase</keyword>
<comment type="catalytic activity">
    <reaction evidence="8">
        <text>ATP + H2O = ADP + phosphate + H(+)</text>
        <dbReference type="Rhea" id="RHEA:13065"/>
        <dbReference type="ChEBI" id="CHEBI:15377"/>
        <dbReference type="ChEBI" id="CHEBI:15378"/>
        <dbReference type="ChEBI" id="CHEBI:30616"/>
        <dbReference type="ChEBI" id="CHEBI:43474"/>
        <dbReference type="ChEBI" id="CHEBI:456216"/>
    </reaction>
</comment>
<feature type="transmembrane region" description="Helical" evidence="10">
    <location>
        <begin position="1531"/>
        <end position="1552"/>
    </location>
</feature>
<evidence type="ECO:0000256" key="8">
    <source>
        <dbReference type="ARBA" id="ARBA00049360"/>
    </source>
</evidence>
<feature type="compositionally biased region" description="Low complexity" evidence="9">
    <location>
        <begin position="833"/>
        <end position="842"/>
    </location>
</feature>
<keyword evidence="3" id="KW-0547">Nucleotide-binding</keyword>
<dbReference type="Gene3D" id="3.40.50.1000">
    <property type="entry name" value="HAD superfamily/HAD-like"/>
    <property type="match status" value="1"/>
</dbReference>
<dbReference type="RefSeq" id="WP_196192127.1">
    <property type="nucleotide sequence ID" value="NZ_JADPRT010000001.1"/>
</dbReference>
<evidence type="ECO:0000256" key="6">
    <source>
        <dbReference type="ARBA" id="ARBA00022989"/>
    </source>
</evidence>
<dbReference type="Pfam" id="PF00689">
    <property type="entry name" value="Cation_ATPase_C"/>
    <property type="match status" value="1"/>
</dbReference>
<evidence type="ECO:0000256" key="7">
    <source>
        <dbReference type="ARBA" id="ARBA00023136"/>
    </source>
</evidence>
<sequence>MVLRLLAALPVAGLDLARALPTEVSRQLAPARLVSAVESAARTAGDLAGSGVRAASASVDALADPTARVARVVRNALTPGRGYWSAGSRLHLALVPERADAPDAPGALDVSDALDEVEQAAAHPAVLLEDAAEEVAAALADHPEVVSAYWDGGLERLVVELAEDAVTDRVADRAGELAANCGLRRADEQVLERVHPGHTGGVRIGAIALACDVAGIAGALSARAVRLSSAPRLATSLVTLLREDSRVRSALSGRLGAASADLVLAVANAAAHGIGQSPDSLVLDAGLRVSQWIEAVARAAAFDAAHDQVCAPGKASLGGSEVVRPALHASPARSYADQAVSASLVGAAATLLFTRDVQETAEAVLAGSPKAARYGPSGFTAVLATALARDGVLVRSTERLQQLETVDTLVLHAEALRGGTRTVLEVHPSIAQVDHDALWQAAVTALRRSGPASSGAATDEDDEVSCVLRPVPDGLSSDTGLMIASRLGVDLGTVLVGWEVDPLADAALHAARRAGLHVVVVDDGSLGEFATLADERVGAERPLADVVAELRARGRVVLTVARIATDARPAGRHSRGRASARADHRTQEILAGLLGSDVAVSLTDDRSAVVWGSDLIALNGLAGVWRLLAAVPAAHTVAHHCTLLAKAGASLSGLLVVTRGSRDHRSPLPLAWRLSPVNAAAAASLVLGWYAAVDVGVRGTPHPRPRIAWHALQPREALSRLRAAEQRVPSAASPHGQASGRGAARLWSLPALAPARHVTHLLGAAWAELDDPLTPVLAVGAIASALLGSSVDALLVAGAMVVNAAVGGVQRLRAERALSALVEGERPTARRVSAGPAPAGAEPGSGTGGAPGGGTSTVEANQLTPGHVIDLQTGDVVPADARLLEVDALEVDESALTGESLPTTKQVDATPHAAVADRRCMVFQGTTVVAGHGRAVVVDTGDDTEAGRAAHLASRTAASAGVQARLRELTNRALPLTLAGGAAVTGLSLLRGRPVRESVRGGLAVAVAAVPEGLPLVATVAQLAAARRLSRCGILVRTPRTLEALGRMDTICFDKTGTLTQNRLRVVRVVGPDGSSHDAAAAEAGPVLRAAARACPHIVDEQGIHAHATDEAILAAARPEPSWVSSGALPFSSERGYASATGTDGTGTRLLVVKGAPEAVLPCCPDAGAEATSAAQALAGQGLRVLAVAARRLDDLRPSDAGAGTSEAPEGGAEALDKPLEGLDLLGFVALADTPRPSSGPLVAALRDAGVRPVMLTGDHPQTARAIAVDLGWPDDVVVVTGEELATQDRAGRARLLGSCGVVARVAPEQKLQVVEGLREAGHVIAMVGDGSNDAAAIRCADIGIGIASRGSAAARNAADLVITGDELTTLLDAVAEGRALWRSVADAVSILIGGNAGEIGFSLFGALTAGASPLSTRQLLLVNLLTDMFPAMAVAVTPRSEASAQDRAPAGTAAPTGAGPVGPVGLEALGEPLMREIRHRGIITGIGAATAWLIGALTPGTTRRSSTMALCGVVGAQLIQTVAGRRSSPLVLATALGSAAVLVALIQTPVVSQFFGCTPLGPLAWAGVAAAITAAALAGPVLPAAERLLGTAGARLLPRIRVVS</sequence>
<dbReference type="SUPFAM" id="SSF56784">
    <property type="entry name" value="HAD-like"/>
    <property type="match status" value="1"/>
</dbReference>
<dbReference type="InterPro" id="IPR059000">
    <property type="entry name" value="ATPase_P-type_domA"/>
</dbReference>
<dbReference type="EMBL" id="JADPRT010000001">
    <property type="protein sequence ID" value="MBF9066964.1"/>
    <property type="molecule type" value="Genomic_DNA"/>
</dbReference>
<dbReference type="Proteomes" id="UP000657385">
    <property type="component" value="Unassembled WGS sequence"/>
</dbReference>
<dbReference type="Gene3D" id="1.20.1110.10">
    <property type="entry name" value="Calcium-transporting ATPase, transmembrane domain"/>
    <property type="match status" value="1"/>
</dbReference>
<evidence type="ECO:0000259" key="12">
    <source>
        <dbReference type="Pfam" id="PF00689"/>
    </source>
</evidence>
<dbReference type="Pfam" id="PF00122">
    <property type="entry name" value="E1-E2_ATPase"/>
    <property type="match status" value="1"/>
</dbReference>
<keyword evidence="2 10" id="KW-0812">Transmembrane</keyword>
<organism evidence="13 14">
    <name type="scientific">Streptacidiphilus fuscans</name>
    <dbReference type="NCBI Taxonomy" id="2789292"/>
    <lineage>
        <taxon>Bacteria</taxon>
        <taxon>Bacillati</taxon>
        <taxon>Actinomycetota</taxon>
        <taxon>Actinomycetes</taxon>
        <taxon>Kitasatosporales</taxon>
        <taxon>Streptomycetaceae</taxon>
        <taxon>Streptacidiphilus</taxon>
    </lineage>
</organism>
<evidence type="ECO:0000256" key="5">
    <source>
        <dbReference type="ARBA" id="ARBA00022967"/>
    </source>
</evidence>
<keyword evidence="6 10" id="KW-1133">Transmembrane helix</keyword>
<gene>
    <name evidence="13" type="ORF">I2501_02780</name>
</gene>
<feature type="domain" description="Cation-transporting P-type ATPase C-terminal" evidence="12">
    <location>
        <begin position="1413"/>
        <end position="1575"/>
    </location>
</feature>
<dbReference type="PROSITE" id="PS00154">
    <property type="entry name" value="ATPASE_E1_E2"/>
    <property type="match status" value="1"/>
</dbReference>
<dbReference type="InterPro" id="IPR023214">
    <property type="entry name" value="HAD_sf"/>
</dbReference>
<evidence type="ECO:0000256" key="10">
    <source>
        <dbReference type="SAM" id="Phobius"/>
    </source>
</evidence>
<dbReference type="InterPro" id="IPR036412">
    <property type="entry name" value="HAD-like_sf"/>
</dbReference>
<feature type="region of interest" description="Disordered" evidence="9">
    <location>
        <begin position="825"/>
        <end position="860"/>
    </location>
</feature>
<reference evidence="13" key="1">
    <citation type="submission" date="2020-11" db="EMBL/GenBank/DDBJ databases">
        <title>Isolation and identification of active actinomycetes.</title>
        <authorList>
            <person name="Yu B."/>
        </authorList>
    </citation>
    <scope>NUCLEOTIDE SEQUENCE</scope>
    <source>
        <strain evidence="13">NEAU-YB345</strain>
    </source>
</reference>
<dbReference type="InterPro" id="IPR008250">
    <property type="entry name" value="ATPase_P-typ_transduc_dom_A_sf"/>
</dbReference>
<dbReference type="SFLD" id="SFLDF00027">
    <property type="entry name" value="p-type_atpase"/>
    <property type="match status" value="1"/>
</dbReference>
<feature type="domain" description="P-type ATPase A" evidence="11">
    <location>
        <begin position="852"/>
        <end position="953"/>
    </location>
</feature>
<keyword evidence="14" id="KW-1185">Reference proteome</keyword>
<keyword evidence="4" id="KW-0067">ATP-binding</keyword>
<protein>
    <submittedName>
        <fullName evidence="13">Cation-translocating P-type ATPase</fullName>
    </submittedName>
</protein>
<dbReference type="Gene3D" id="2.70.150.10">
    <property type="entry name" value="Calcium-transporting ATPase, cytoplasmic transduction domain A"/>
    <property type="match status" value="1"/>
</dbReference>
<dbReference type="SUPFAM" id="SSF81665">
    <property type="entry name" value="Calcium ATPase, transmembrane domain M"/>
    <property type="match status" value="1"/>
</dbReference>
<feature type="compositionally biased region" description="Low complexity" evidence="9">
    <location>
        <begin position="1449"/>
        <end position="1463"/>
    </location>
</feature>
<evidence type="ECO:0000256" key="1">
    <source>
        <dbReference type="ARBA" id="ARBA00004651"/>
    </source>
</evidence>
<accession>A0A931FDX8</accession>
<dbReference type="GO" id="GO:0016887">
    <property type="term" value="F:ATP hydrolysis activity"/>
    <property type="evidence" value="ECO:0007669"/>
    <property type="project" value="InterPro"/>
</dbReference>
<comment type="caution">
    <text evidence="13">The sequence shown here is derived from an EMBL/GenBank/DDBJ whole genome shotgun (WGS) entry which is preliminary data.</text>
</comment>
<evidence type="ECO:0000313" key="13">
    <source>
        <dbReference type="EMBL" id="MBF9066964.1"/>
    </source>
</evidence>
<dbReference type="Pfam" id="PF00702">
    <property type="entry name" value="Hydrolase"/>
    <property type="match status" value="1"/>
</dbReference>
<evidence type="ECO:0000256" key="4">
    <source>
        <dbReference type="ARBA" id="ARBA00022840"/>
    </source>
</evidence>
<dbReference type="Gene3D" id="3.40.1110.10">
    <property type="entry name" value="Calcium-transporting ATPase, cytoplasmic domain N"/>
    <property type="match status" value="1"/>
</dbReference>
<dbReference type="NCBIfam" id="TIGR01494">
    <property type="entry name" value="ATPase_P-type"/>
    <property type="match status" value="2"/>
</dbReference>
<evidence type="ECO:0000256" key="3">
    <source>
        <dbReference type="ARBA" id="ARBA00022741"/>
    </source>
</evidence>
<comment type="subcellular location">
    <subcellularLocation>
        <location evidence="1">Cell membrane</location>
        <topology evidence="1">Multi-pass membrane protein</topology>
    </subcellularLocation>
</comment>
<name>A0A931FDX8_9ACTN</name>
<feature type="transmembrane region" description="Helical" evidence="10">
    <location>
        <begin position="1564"/>
        <end position="1586"/>
    </location>
</feature>
<proteinExistence type="predicted"/>
<dbReference type="PRINTS" id="PR00119">
    <property type="entry name" value="CATATPASE"/>
</dbReference>
<dbReference type="SFLD" id="SFLDG00002">
    <property type="entry name" value="C1.7:_P-type_atpase_like"/>
    <property type="match status" value="1"/>
</dbReference>
<dbReference type="InterPro" id="IPR006068">
    <property type="entry name" value="ATPase_P-typ_cation-transptr_C"/>
</dbReference>
<feature type="region of interest" description="Disordered" evidence="9">
    <location>
        <begin position="1444"/>
        <end position="1463"/>
    </location>
</feature>
<dbReference type="SUPFAM" id="SSF81653">
    <property type="entry name" value="Calcium ATPase, transduction domain A"/>
    <property type="match status" value="1"/>
</dbReference>
<feature type="compositionally biased region" description="Gly residues" evidence="9">
    <location>
        <begin position="843"/>
        <end position="855"/>
    </location>
</feature>
<dbReference type="InterPro" id="IPR023299">
    <property type="entry name" value="ATPase_P-typ_cyto_dom_N"/>
</dbReference>
<evidence type="ECO:0000259" key="11">
    <source>
        <dbReference type="Pfam" id="PF00122"/>
    </source>
</evidence>
<evidence type="ECO:0000256" key="2">
    <source>
        <dbReference type="ARBA" id="ARBA00022692"/>
    </source>
</evidence>
<dbReference type="SFLD" id="SFLDS00003">
    <property type="entry name" value="Haloacid_Dehalogenase"/>
    <property type="match status" value="1"/>
</dbReference>
<evidence type="ECO:0000313" key="14">
    <source>
        <dbReference type="Proteomes" id="UP000657385"/>
    </source>
</evidence>